<accession>A0ACB6QKW9</accession>
<evidence type="ECO:0000313" key="2">
    <source>
        <dbReference type="Proteomes" id="UP000799755"/>
    </source>
</evidence>
<dbReference type="Proteomes" id="UP000799755">
    <property type="component" value="Unassembled WGS sequence"/>
</dbReference>
<reference evidence="1" key="1">
    <citation type="journal article" date="2020" name="Stud. Mycol.">
        <title>101 Dothideomycetes genomes: a test case for predicting lifestyles and emergence of pathogens.</title>
        <authorList>
            <person name="Haridas S."/>
            <person name="Albert R."/>
            <person name="Binder M."/>
            <person name="Bloem J."/>
            <person name="Labutti K."/>
            <person name="Salamov A."/>
            <person name="Andreopoulos B."/>
            <person name="Baker S."/>
            <person name="Barry K."/>
            <person name="Bills G."/>
            <person name="Bluhm B."/>
            <person name="Cannon C."/>
            <person name="Castanera R."/>
            <person name="Culley D."/>
            <person name="Daum C."/>
            <person name="Ezra D."/>
            <person name="Gonzalez J."/>
            <person name="Henrissat B."/>
            <person name="Kuo A."/>
            <person name="Liang C."/>
            <person name="Lipzen A."/>
            <person name="Lutzoni F."/>
            <person name="Magnuson J."/>
            <person name="Mondo S."/>
            <person name="Nolan M."/>
            <person name="Ohm R."/>
            <person name="Pangilinan J."/>
            <person name="Park H.-J."/>
            <person name="Ramirez L."/>
            <person name="Alfaro M."/>
            <person name="Sun H."/>
            <person name="Tritt A."/>
            <person name="Yoshinaga Y."/>
            <person name="Zwiers L.-H."/>
            <person name="Turgeon B."/>
            <person name="Goodwin S."/>
            <person name="Spatafora J."/>
            <person name="Crous P."/>
            <person name="Grigoriev I."/>
        </authorList>
    </citation>
    <scope>NUCLEOTIDE SEQUENCE</scope>
    <source>
        <strain evidence="1">ATCC 200398</strain>
    </source>
</reference>
<keyword evidence="2" id="KW-1185">Reference proteome</keyword>
<proteinExistence type="predicted"/>
<feature type="non-terminal residue" evidence="1">
    <location>
        <position position="1"/>
    </location>
</feature>
<sequence length="719" mass="81175">MPLPQRQKASKGRPLDRQGSNISDSRFSSFQTDPRFRLPSKKHAKTKLDSRFSRLLTDDDFHTKASVDRYGRKITKGEGRKKLERFYRVDKESQDEEDDKGDKAIRKELAKVDRKGQNYDPIRDGGLSSSSSDESSSGEDGEEEEEVEEQAELAEQGSEVPMGEVTARLAAVNMDWDNIRATDILAVANSFVPADGRILNVVIYPSEFGLERMQREELEGPPRDIFSSTAEKNKKNLTSLDHSPSLSDSEEDDDEAIKKDLLKENSGEDFDSKALRAYQLDRLRYYYAVITCSSSTVAKSLYDNMDGREYLSSANFFDLRFVPNGVSFDEDPHDQCEKLPDSYKPNEFTTDALTHSKVKLTWDADDTTRREVQKRAFSRKEIDENDLQAYIGTDSSSSEDEAQNNRKSQKAATLRAALGLSAPNELRDSNSRSRNNKRDRNFKKPEGEMEITFSAALSANAPKGSVFVNEPPVEETTLEKYVRKQRERKAKRKERAKGLIADQEESSTEATKPATRMALNEDDEKDPFNDPFFDSDSAKNPTKSQLKKSKKEKHRIMLENAASTTSAAQRAELELLMLDDNASSSNIRHFDMNDIAKAEKAKRKGKKKRTKDEVAGAGEVQDEFQINTQDPRFAKLYESHEFAIDPTNPRFKGTQGMKALLEEGRRKRKVGRDEVGGRENVKGGKVRRKDGDERDGDADAGVDDLKKLAARVKAKSRKV</sequence>
<organism evidence="1 2">
    <name type="scientific">Lindgomyces ingoldianus</name>
    <dbReference type="NCBI Taxonomy" id="673940"/>
    <lineage>
        <taxon>Eukaryota</taxon>
        <taxon>Fungi</taxon>
        <taxon>Dikarya</taxon>
        <taxon>Ascomycota</taxon>
        <taxon>Pezizomycotina</taxon>
        <taxon>Dothideomycetes</taxon>
        <taxon>Pleosporomycetidae</taxon>
        <taxon>Pleosporales</taxon>
        <taxon>Lindgomycetaceae</taxon>
        <taxon>Lindgomyces</taxon>
    </lineage>
</organism>
<comment type="caution">
    <text evidence="1">The sequence shown here is derived from an EMBL/GenBank/DDBJ whole genome shotgun (WGS) entry which is preliminary data.</text>
</comment>
<protein>
    <submittedName>
        <fullName evidence="1">Uncharacterized protein</fullName>
    </submittedName>
</protein>
<dbReference type="EMBL" id="MU003519">
    <property type="protein sequence ID" value="KAF2467659.1"/>
    <property type="molecule type" value="Genomic_DNA"/>
</dbReference>
<gene>
    <name evidence="1" type="ORF">BDR25DRAFT_291605</name>
</gene>
<name>A0ACB6QKW9_9PLEO</name>
<evidence type="ECO:0000313" key="1">
    <source>
        <dbReference type="EMBL" id="KAF2467659.1"/>
    </source>
</evidence>